<reference evidence="7 8" key="1">
    <citation type="submission" date="2020-07" db="EMBL/GenBank/DDBJ databases">
        <title>Comparative genomics of pyrophilous fungi reveals a link between fire events and developmental genes.</title>
        <authorList>
            <consortium name="DOE Joint Genome Institute"/>
            <person name="Steindorff A.S."/>
            <person name="Carver A."/>
            <person name="Calhoun S."/>
            <person name="Stillman K."/>
            <person name="Liu H."/>
            <person name="Lipzen A."/>
            <person name="Pangilinan J."/>
            <person name="Labutti K."/>
            <person name="Bruns T.D."/>
            <person name="Grigoriev I.V."/>
        </authorList>
    </citation>
    <scope>NUCLEOTIDE SEQUENCE [LARGE SCALE GENOMIC DNA]</scope>
    <source>
        <strain evidence="7 8">CBS 144469</strain>
    </source>
</reference>
<dbReference type="PANTHER" id="PTHR10130">
    <property type="entry name" value="PEROXISOMAL TARGETING SIGNAL 1 RECEPTOR PEX5"/>
    <property type="match status" value="1"/>
</dbReference>
<dbReference type="InterPro" id="IPR011990">
    <property type="entry name" value="TPR-like_helical_dom_sf"/>
</dbReference>
<dbReference type="Gene3D" id="1.25.40.10">
    <property type="entry name" value="Tetratricopeptide repeat domain"/>
    <property type="match status" value="1"/>
</dbReference>
<dbReference type="InterPro" id="IPR024111">
    <property type="entry name" value="PEX5/PEX5L"/>
</dbReference>
<keyword evidence="3" id="KW-0963">Cytoplasm</keyword>
<dbReference type="OrthoDB" id="10006023at2759"/>
<comment type="similarity">
    <text evidence="2">Belongs to the peroxisomal targeting signal receptor family.</text>
</comment>
<dbReference type="GO" id="GO:0005778">
    <property type="term" value="C:peroxisomal membrane"/>
    <property type="evidence" value="ECO:0007669"/>
    <property type="project" value="TreeGrafter"/>
</dbReference>
<keyword evidence="4" id="KW-0677">Repeat</keyword>
<evidence type="ECO:0000256" key="5">
    <source>
        <dbReference type="ARBA" id="ARBA00022803"/>
    </source>
</evidence>
<dbReference type="PANTHER" id="PTHR10130:SF9">
    <property type="entry name" value="PEROXISOMAL TARGETING SIGNAL RECEPTOR"/>
    <property type="match status" value="1"/>
</dbReference>
<dbReference type="Proteomes" id="UP000521943">
    <property type="component" value="Unassembled WGS sequence"/>
</dbReference>
<dbReference type="PROSITE" id="PS50005">
    <property type="entry name" value="TPR"/>
    <property type="match status" value="2"/>
</dbReference>
<evidence type="ECO:0000313" key="7">
    <source>
        <dbReference type="EMBL" id="KAF6763080.1"/>
    </source>
</evidence>
<dbReference type="PROSITE" id="PS50293">
    <property type="entry name" value="TPR_REGION"/>
    <property type="match status" value="1"/>
</dbReference>
<dbReference type="Pfam" id="PF13432">
    <property type="entry name" value="TPR_16"/>
    <property type="match status" value="1"/>
</dbReference>
<dbReference type="InterPro" id="IPR019734">
    <property type="entry name" value="TPR_rpt"/>
</dbReference>
<comment type="caution">
    <text evidence="7">The sequence shown here is derived from an EMBL/GenBank/DDBJ whole genome shotgun (WGS) entry which is preliminary data.</text>
</comment>
<dbReference type="SUPFAM" id="SSF48452">
    <property type="entry name" value="TPR-like"/>
    <property type="match status" value="1"/>
</dbReference>
<evidence type="ECO:0000313" key="8">
    <source>
        <dbReference type="Proteomes" id="UP000521943"/>
    </source>
</evidence>
<comment type="subcellular location">
    <subcellularLocation>
        <location evidence="1">Cytoplasm</location>
    </subcellularLocation>
</comment>
<feature type="repeat" description="TPR" evidence="6">
    <location>
        <begin position="484"/>
        <end position="517"/>
    </location>
</feature>
<keyword evidence="8" id="KW-1185">Reference proteome</keyword>
<gene>
    <name evidence="7" type="ORF">DFP72DRAFT_1060266</name>
</gene>
<feature type="repeat" description="TPR" evidence="6">
    <location>
        <begin position="450"/>
        <end position="483"/>
    </location>
</feature>
<dbReference type="GO" id="GO:0005829">
    <property type="term" value="C:cytosol"/>
    <property type="evidence" value="ECO:0007669"/>
    <property type="project" value="TreeGrafter"/>
</dbReference>
<evidence type="ECO:0000256" key="4">
    <source>
        <dbReference type="ARBA" id="ARBA00022737"/>
    </source>
</evidence>
<dbReference type="AlphaFoldDB" id="A0A8H6ICK7"/>
<keyword evidence="5 6" id="KW-0802">TPR repeat</keyword>
<sequence>MSFQGLISALQQDRVAGPSGSRLYQLPTAANPVAANEQDLAHARQFFEAKAQEHGFGPGFSMHHAHDMAKLDARPDLQEAWAKEQSLRSFEGPAAQHAAWASEFRAAPQHSAQGPSMQGNGSSGMQVQPRASYMPSMNMYGSSMPFRNGKGKGKSREADFEAAFAQIAESLTSAQAESSKEVEDQLSNLEEALKNASLDSKEGGLAGIGFQSYGRTCRNRKLPPKEDELAKWESEFTQLMNAQRDELDYGDSMQNVWESGIGDFQEGTSNDRPLQFDPEGVPQLGEYVFEKTNPYSQSPSRSLLGDAKALLEQNGSLSEAALMLEAAIQQGDLGEGGYEAWVLLGETRNMDEREDAGMKALLQGVRLAEEAGAPGAGMMSLAISFTNESFDRGSHAMLLRWLRARHPSFPVSEETIAAMATNSAWDTHGRVTDIFLNLARQQHSEGVLDADVQIGLGVLFYTNGEYEHAKDCFEAALSVRPKDYLLWNRLGSSLSNGNKPEEALGAYREALQLRPTYTRAIYNVGVACLNIGADKEAAEHFLSAISLQEATNGDTSDQLWFTLRRAFLSMQRNDLAEMAKPEAKTNLDAFRREGFEF</sequence>
<evidence type="ECO:0000256" key="3">
    <source>
        <dbReference type="ARBA" id="ARBA00022490"/>
    </source>
</evidence>
<proteinExistence type="inferred from homology"/>
<dbReference type="SMART" id="SM00028">
    <property type="entry name" value="TPR"/>
    <property type="match status" value="3"/>
</dbReference>
<evidence type="ECO:0000256" key="6">
    <source>
        <dbReference type="PROSITE-ProRule" id="PRU00339"/>
    </source>
</evidence>
<evidence type="ECO:0000256" key="2">
    <source>
        <dbReference type="ARBA" id="ARBA00005348"/>
    </source>
</evidence>
<keyword evidence="7" id="KW-0675">Receptor</keyword>
<organism evidence="7 8">
    <name type="scientific">Ephemerocybe angulata</name>
    <dbReference type="NCBI Taxonomy" id="980116"/>
    <lineage>
        <taxon>Eukaryota</taxon>
        <taxon>Fungi</taxon>
        <taxon>Dikarya</taxon>
        <taxon>Basidiomycota</taxon>
        <taxon>Agaricomycotina</taxon>
        <taxon>Agaricomycetes</taxon>
        <taxon>Agaricomycetidae</taxon>
        <taxon>Agaricales</taxon>
        <taxon>Agaricineae</taxon>
        <taxon>Psathyrellaceae</taxon>
        <taxon>Ephemerocybe</taxon>
    </lineage>
</organism>
<accession>A0A8H6ICK7</accession>
<protein>
    <submittedName>
        <fullName evidence="7">Peroxisome targeting signal receptor</fullName>
    </submittedName>
</protein>
<dbReference type="EMBL" id="JACGCI010000006">
    <property type="protein sequence ID" value="KAF6763080.1"/>
    <property type="molecule type" value="Genomic_DNA"/>
</dbReference>
<evidence type="ECO:0000256" key="1">
    <source>
        <dbReference type="ARBA" id="ARBA00004496"/>
    </source>
</evidence>
<name>A0A8H6ICK7_9AGAR</name>
<dbReference type="GO" id="GO:0016560">
    <property type="term" value="P:protein import into peroxisome matrix, docking"/>
    <property type="evidence" value="ECO:0007669"/>
    <property type="project" value="TreeGrafter"/>
</dbReference>
<dbReference type="GO" id="GO:0005052">
    <property type="term" value="F:peroxisome matrix targeting signal-1 binding"/>
    <property type="evidence" value="ECO:0007669"/>
    <property type="project" value="TreeGrafter"/>
</dbReference>